<dbReference type="InterPro" id="IPR013088">
    <property type="entry name" value="Znf_NHR/GATA"/>
</dbReference>
<dbReference type="EMBL" id="BDGG01000006">
    <property type="protein sequence ID" value="GAV00627.1"/>
    <property type="molecule type" value="Genomic_DNA"/>
</dbReference>
<keyword evidence="6 10" id="KW-0238">DNA-binding</keyword>
<organism evidence="13 14">
    <name type="scientific">Ramazzottius varieornatus</name>
    <name type="common">Water bear</name>
    <name type="synonym">Tardigrade</name>
    <dbReference type="NCBI Taxonomy" id="947166"/>
    <lineage>
        <taxon>Eukaryota</taxon>
        <taxon>Metazoa</taxon>
        <taxon>Ecdysozoa</taxon>
        <taxon>Tardigrada</taxon>
        <taxon>Eutardigrada</taxon>
        <taxon>Parachela</taxon>
        <taxon>Hypsibioidea</taxon>
        <taxon>Ramazzottiidae</taxon>
        <taxon>Ramazzottius</taxon>
    </lineage>
</organism>
<dbReference type="GO" id="GO:0003707">
    <property type="term" value="F:nuclear steroid receptor activity"/>
    <property type="evidence" value="ECO:0007669"/>
    <property type="project" value="InterPro"/>
</dbReference>
<dbReference type="SMART" id="SM00430">
    <property type="entry name" value="HOLI"/>
    <property type="match status" value="1"/>
</dbReference>
<dbReference type="PRINTS" id="PR00545">
    <property type="entry name" value="RETINOIDXR"/>
</dbReference>
<evidence type="ECO:0000256" key="5">
    <source>
        <dbReference type="ARBA" id="ARBA00023015"/>
    </source>
</evidence>
<evidence type="ECO:0000256" key="2">
    <source>
        <dbReference type="ARBA" id="ARBA00022723"/>
    </source>
</evidence>
<dbReference type="GO" id="GO:0005634">
    <property type="term" value="C:nucleus"/>
    <property type="evidence" value="ECO:0007669"/>
    <property type="project" value="UniProtKB-SubCell"/>
</dbReference>
<dbReference type="FunFam" id="3.30.50.10:FF:000006">
    <property type="entry name" value="Nuclear receptor subfamily 5 group A member"/>
    <property type="match status" value="1"/>
</dbReference>
<keyword evidence="4 10" id="KW-0862">Zinc</keyword>
<dbReference type="Pfam" id="PF00104">
    <property type="entry name" value="Hormone_recep"/>
    <property type="match status" value="1"/>
</dbReference>
<dbReference type="InterPro" id="IPR001628">
    <property type="entry name" value="Znf_hrmn_rcpt"/>
</dbReference>
<evidence type="ECO:0000313" key="13">
    <source>
        <dbReference type="EMBL" id="GAV00627.1"/>
    </source>
</evidence>
<dbReference type="InterPro" id="IPR000536">
    <property type="entry name" value="Nucl_hrmn_rcpt_lig-bd"/>
</dbReference>
<comment type="subcellular location">
    <subcellularLocation>
        <location evidence="1 10">Nucleus</location>
    </subcellularLocation>
</comment>
<evidence type="ECO:0000256" key="9">
    <source>
        <dbReference type="ARBA" id="ARBA00023242"/>
    </source>
</evidence>
<dbReference type="Pfam" id="PF00105">
    <property type="entry name" value="zf-C4"/>
    <property type="match status" value="1"/>
</dbReference>
<keyword evidence="2 10" id="KW-0479">Metal-binding</keyword>
<dbReference type="GO" id="GO:0008270">
    <property type="term" value="F:zinc ion binding"/>
    <property type="evidence" value="ECO:0007669"/>
    <property type="project" value="UniProtKB-KW"/>
</dbReference>
<comment type="similarity">
    <text evidence="10">Belongs to the nuclear hormone receptor family.</text>
</comment>
<dbReference type="SUPFAM" id="SSF57716">
    <property type="entry name" value="Glucocorticoid receptor-like (DNA-binding domain)"/>
    <property type="match status" value="1"/>
</dbReference>
<keyword evidence="14" id="KW-1185">Reference proteome</keyword>
<dbReference type="OrthoDB" id="5873264at2759"/>
<dbReference type="PRINTS" id="PR00398">
    <property type="entry name" value="STRDHORMONER"/>
</dbReference>
<evidence type="ECO:0000256" key="3">
    <source>
        <dbReference type="ARBA" id="ARBA00022771"/>
    </source>
</evidence>
<keyword evidence="3 10" id="KW-0863">Zinc-finger</keyword>
<evidence type="ECO:0000256" key="1">
    <source>
        <dbReference type="ARBA" id="ARBA00004123"/>
    </source>
</evidence>
<evidence type="ECO:0000259" key="12">
    <source>
        <dbReference type="PROSITE" id="PS51843"/>
    </source>
</evidence>
<evidence type="ECO:0000256" key="4">
    <source>
        <dbReference type="ARBA" id="ARBA00022833"/>
    </source>
</evidence>
<evidence type="ECO:0000256" key="7">
    <source>
        <dbReference type="ARBA" id="ARBA00023163"/>
    </source>
</evidence>
<keyword evidence="5 10" id="KW-0805">Transcription regulation</keyword>
<dbReference type="PROSITE" id="PS51843">
    <property type="entry name" value="NR_LBD"/>
    <property type="match status" value="1"/>
</dbReference>
<evidence type="ECO:0000256" key="8">
    <source>
        <dbReference type="ARBA" id="ARBA00023170"/>
    </source>
</evidence>
<reference evidence="13 14" key="1">
    <citation type="journal article" date="2016" name="Nat. Commun.">
        <title>Extremotolerant tardigrade genome and improved radiotolerance of human cultured cells by tardigrade-unique protein.</title>
        <authorList>
            <person name="Hashimoto T."/>
            <person name="Horikawa D.D."/>
            <person name="Saito Y."/>
            <person name="Kuwahara H."/>
            <person name="Kozuka-Hata H."/>
            <person name="Shin-I T."/>
            <person name="Minakuchi Y."/>
            <person name="Ohishi K."/>
            <person name="Motoyama A."/>
            <person name="Aizu T."/>
            <person name="Enomoto A."/>
            <person name="Kondo K."/>
            <person name="Tanaka S."/>
            <person name="Hara Y."/>
            <person name="Koshikawa S."/>
            <person name="Sagara H."/>
            <person name="Miura T."/>
            <person name="Yokobori S."/>
            <person name="Miyagawa K."/>
            <person name="Suzuki Y."/>
            <person name="Kubo T."/>
            <person name="Oyama M."/>
            <person name="Kohara Y."/>
            <person name="Fujiyama A."/>
            <person name="Arakawa K."/>
            <person name="Katayama T."/>
            <person name="Toyoda A."/>
            <person name="Kunieda T."/>
        </authorList>
    </citation>
    <scope>NUCLEOTIDE SEQUENCE [LARGE SCALE GENOMIC DNA]</scope>
    <source>
        <strain evidence="13 14">YOKOZUNA-1</strain>
    </source>
</reference>
<dbReference type="PROSITE" id="PS00031">
    <property type="entry name" value="NUCLEAR_REC_DBD_1"/>
    <property type="match status" value="1"/>
</dbReference>
<keyword evidence="8 10" id="KW-0675">Receptor</keyword>
<feature type="domain" description="Nuclear receptor" evidence="11">
    <location>
        <begin position="79"/>
        <end position="154"/>
    </location>
</feature>
<feature type="domain" description="NR LBD" evidence="12">
    <location>
        <begin position="213"/>
        <end position="452"/>
    </location>
</feature>
<dbReference type="CDD" id="cd06916">
    <property type="entry name" value="NR_DBD_like"/>
    <property type="match status" value="1"/>
</dbReference>
<dbReference type="Gene3D" id="3.30.50.10">
    <property type="entry name" value="Erythroid Transcription Factor GATA-1, subunit A"/>
    <property type="match status" value="1"/>
</dbReference>
<dbReference type="AlphaFoldDB" id="A0A1D1VG45"/>
<name>A0A1D1VG45_RAMVA</name>
<proteinExistence type="inferred from homology"/>
<dbReference type="GO" id="GO:0043565">
    <property type="term" value="F:sequence-specific DNA binding"/>
    <property type="evidence" value="ECO:0007669"/>
    <property type="project" value="InterPro"/>
</dbReference>
<gene>
    <name evidence="13" type="primary">RvY_11451-1</name>
    <name evidence="13" type="synonym">RvY_11451.1</name>
    <name evidence="13" type="ORF">RvY_11451</name>
</gene>
<evidence type="ECO:0000256" key="10">
    <source>
        <dbReference type="RuleBase" id="RU004334"/>
    </source>
</evidence>
<sequence length="519" mass="57374">MESASSSFKPSARRQDTKKVLNLSTSGMLLPYQSLAHEEGSSASGFEGFSDLSNTTTSSLLDPSSPSSMVFVGKTRRPAVECTICGDTSYGRHYGVISCEGCKGFFKRTVRRGVAYQCRGIKMCVVDKRLRNRCQYCRFQKCLQMGMKPEAIQGRIRARETRYSKRGTFDHSHEGAMDIDSSFAASSHSAPHAFHQAASLSNAPGSPIPNNAFLEFSLAKLQEADSVLLGPFLTNPNETKVRVLKCGPEKHSQPEIDRQLVENCEKDLYLAIRYIRGCPLIADMPLSDQVALVKCGWNELHLSAMGARAMFASVKHGLILSSGMCISPSQASLFGLTGLVERMSQELIAKMTELKVDSFELACLRGIILFNPDAKGLSNADHLEACREKLYSGLEEHCHLTHPQDVPRFAKLLLRLPSLRSISLKCTGLLFFSQLFPTLPIDSIISRLLQFPTRDLRSIAAEVHEEQLQRKLLLASSSTSHVEEPINMVVPDLMDDGFDAVSSHWTNAVNSSGYEYSKF</sequence>
<dbReference type="PRINTS" id="PR00047">
    <property type="entry name" value="STROIDFINGER"/>
</dbReference>
<comment type="caution">
    <text evidence="13">The sequence shown here is derived from an EMBL/GenBank/DDBJ whole genome shotgun (WGS) entry which is preliminary data.</text>
</comment>
<evidence type="ECO:0000259" key="11">
    <source>
        <dbReference type="PROSITE" id="PS51030"/>
    </source>
</evidence>
<dbReference type="PROSITE" id="PS51030">
    <property type="entry name" value="NUCLEAR_REC_DBD_2"/>
    <property type="match status" value="1"/>
</dbReference>
<dbReference type="Proteomes" id="UP000186922">
    <property type="component" value="Unassembled WGS sequence"/>
</dbReference>
<dbReference type="PANTHER" id="PTHR24083">
    <property type="entry name" value="NUCLEAR HORMONE RECEPTOR"/>
    <property type="match status" value="1"/>
</dbReference>
<dbReference type="SMART" id="SM00399">
    <property type="entry name" value="ZnF_C4"/>
    <property type="match status" value="1"/>
</dbReference>
<keyword evidence="9 10" id="KW-0539">Nucleus</keyword>
<evidence type="ECO:0000313" key="14">
    <source>
        <dbReference type="Proteomes" id="UP000186922"/>
    </source>
</evidence>
<dbReference type="InterPro" id="IPR000003">
    <property type="entry name" value="Retinoid-X_rcpt/HNF4"/>
</dbReference>
<dbReference type="InterPro" id="IPR001723">
    <property type="entry name" value="Nuclear_hrmn_rcpt"/>
</dbReference>
<dbReference type="InterPro" id="IPR050274">
    <property type="entry name" value="Nuclear_hormone_rcpt_NR2"/>
</dbReference>
<dbReference type="STRING" id="947166.A0A1D1VG45"/>
<keyword evidence="7 10" id="KW-0804">Transcription</keyword>
<dbReference type="InterPro" id="IPR035500">
    <property type="entry name" value="NHR-like_dom_sf"/>
</dbReference>
<evidence type="ECO:0000256" key="6">
    <source>
        <dbReference type="ARBA" id="ARBA00023125"/>
    </source>
</evidence>
<dbReference type="SUPFAM" id="SSF48508">
    <property type="entry name" value="Nuclear receptor ligand-binding domain"/>
    <property type="match status" value="1"/>
</dbReference>
<accession>A0A1D1VG45</accession>
<dbReference type="Gene3D" id="1.10.565.10">
    <property type="entry name" value="Retinoid X Receptor"/>
    <property type="match status" value="1"/>
</dbReference>
<protein>
    <submittedName>
        <fullName evidence="13">RXR_LBD</fullName>
    </submittedName>
</protein>